<evidence type="ECO:0000313" key="2">
    <source>
        <dbReference type="EMBL" id="MEQ0557627.1"/>
    </source>
</evidence>
<dbReference type="Pfam" id="PF26136">
    <property type="entry name" value="SCO6045_C"/>
    <property type="match status" value="1"/>
</dbReference>
<sequence length="113" mass="12700">MSRDDLARQQAELLHALLAGGPAPRGFDPSRLRVEANVLRRKHGRVLAYQRPELAEALGERYGPLFTEFASARPKKAAERSGAYADAFVTWLIEQGHLPKPKRGLLSRLRRQT</sequence>
<protein>
    <recommendedName>
        <fullName evidence="1">SCO6045-like C-terminal domain-containing protein</fullName>
    </recommendedName>
</protein>
<dbReference type="EMBL" id="JBDZYD010000001">
    <property type="protein sequence ID" value="MEQ0557627.1"/>
    <property type="molecule type" value="Genomic_DNA"/>
</dbReference>
<keyword evidence="3" id="KW-1185">Reference proteome</keyword>
<name>A0ABV0L5Q6_9PSEU</name>
<organism evidence="2 3">
    <name type="scientific">Amycolatopsis melonis</name>
    <dbReference type="NCBI Taxonomy" id="3156488"/>
    <lineage>
        <taxon>Bacteria</taxon>
        <taxon>Bacillati</taxon>
        <taxon>Actinomycetota</taxon>
        <taxon>Actinomycetes</taxon>
        <taxon>Pseudonocardiales</taxon>
        <taxon>Pseudonocardiaceae</taxon>
        <taxon>Amycolatopsis</taxon>
    </lineage>
</organism>
<proteinExistence type="predicted"/>
<comment type="caution">
    <text evidence="2">The sequence shown here is derived from an EMBL/GenBank/DDBJ whole genome shotgun (WGS) entry which is preliminary data.</text>
</comment>
<reference evidence="2 3" key="1">
    <citation type="submission" date="2024-05" db="EMBL/GenBank/DDBJ databases">
        <authorList>
            <person name="Zhao H."/>
            <person name="Xu Y."/>
            <person name="Lin S."/>
            <person name="Spain J.C."/>
            <person name="Zhou N.-Y."/>
        </authorList>
    </citation>
    <scope>NUCLEOTIDE SEQUENCE [LARGE SCALE GENOMIC DNA]</scope>
    <source>
        <strain evidence="2 3">NEAU-NG30</strain>
    </source>
</reference>
<dbReference type="InterPro" id="IPR058711">
    <property type="entry name" value="SCO6045-like_C"/>
</dbReference>
<dbReference type="Proteomes" id="UP001440984">
    <property type="component" value="Unassembled WGS sequence"/>
</dbReference>
<dbReference type="RefSeq" id="WP_348946931.1">
    <property type="nucleotide sequence ID" value="NZ_JBDZYD010000001.1"/>
</dbReference>
<accession>A0ABV0L5Q6</accession>
<evidence type="ECO:0000313" key="3">
    <source>
        <dbReference type="Proteomes" id="UP001440984"/>
    </source>
</evidence>
<gene>
    <name evidence="2" type="ORF">ABJI51_00995</name>
</gene>
<evidence type="ECO:0000259" key="1">
    <source>
        <dbReference type="Pfam" id="PF26136"/>
    </source>
</evidence>
<feature type="domain" description="SCO6045-like C-terminal" evidence="1">
    <location>
        <begin position="7"/>
        <end position="93"/>
    </location>
</feature>